<evidence type="ECO:0000256" key="2">
    <source>
        <dbReference type="ARBA" id="ARBA00040983"/>
    </source>
</evidence>
<reference evidence="6" key="3">
    <citation type="submission" date="2025-08" db="UniProtKB">
        <authorList>
            <consortium name="Ensembl"/>
        </authorList>
    </citation>
    <scope>IDENTIFICATION</scope>
</reference>
<dbReference type="InterPro" id="IPR051149">
    <property type="entry name" value="Spindly/BICDR_Dynein_Adapter"/>
</dbReference>
<dbReference type="GO" id="GO:0047496">
    <property type="term" value="P:vesicle transport along microtubule"/>
    <property type="evidence" value="ECO:0007669"/>
    <property type="project" value="TreeGrafter"/>
</dbReference>
<reference evidence="6" key="4">
    <citation type="submission" date="2025-09" db="UniProtKB">
        <authorList>
            <consortium name="Ensembl"/>
        </authorList>
    </citation>
    <scope>IDENTIFICATION</scope>
</reference>
<dbReference type="STRING" id="13735.ENSPSIP00000005630"/>
<evidence type="ECO:0000256" key="1">
    <source>
        <dbReference type="ARBA" id="ARBA00023054"/>
    </source>
</evidence>
<evidence type="ECO:0000313" key="7">
    <source>
        <dbReference type="Proteomes" id="UP000007267"/>
    </source>
</evidence>
<dbReference type="GO" id="GO:0055107">
    <property type="term" value="P:Golgi to secretory granule transport"/>
    <property type="evidence" value="ECO:0007669"/>
    <property type="project" value="TreeGrafter"/>
</dbReference>
<protein>
    <recommendedName>
        <fullName evidence="2">BICD family-like cargo adapter 2</fullName>
    </recommendedName>
    <alternativeName>
        <fullName evidence="3">Bicaudal D-related protein 2</fullName>
    </alternativeName>
    <alternativeName>
        <fullName evidence="4">Coiled-coil domain-containing protein 64B</fullName>
    </alternativeName>
</protein>
<dbReference type="EMBL" id="AGCU01040645">
    <property type="status" value="NOT_ANNOTATED_CDS"/>
    <property type="molecule type" value="Genomic_DNA"/>
</dbReference>
<dbReference type="eggNOG" id="ENOG502QRVU">
    <property type="taxonomic scope" value="Eukaryota"/>
</dbReference>
<dbReference type="GeneTree" id="ENSGT00940000160797"/>
<organism evidence="6 7">
    <name type="scientific">Pelodiscus sinensis</name>
    <name type="common">Chinese softshell turtle</name>
    <name type="synonym">Trionyx sinensis</name>
    <dbReference type="NCBI Taxonomy" id="13735"/>
    <lineage>
        <taxon>Eukaryota</taxon>
        <taxon>Metazoa</taxon>
        <taxon>Chordata</taxon>
        <taxon>Craniata</taxon>
        <taxon>Vertebrata</taxon>
        <taxon>Euteleostomi</taxon>
        <taxon>Archelosauria</taxon>
        <taxon>Testudinata</taxon>
        <taxon>Testudines</taxon>
        <taxon>Cryptodira</taxon>
        <taxon>Trionychia</taxon>
        <taxon>Trionychidae</taxon>
        <taxon>Pelodiscus</taxon>
    </lineage>
</organism>
<accession>K7FC70</accession>
<evidence type="ECO:0000256" key="3">
    <source>
        <dbReference type="ARBA" id="ARBA00041790"/>
    </source>
</evidence>
<dbReference type="EMBL" id="AGCU01040644">
    <property type="status" value="NOT_ANNOTATED_CDS"/>
    <property type="molecule type" value="Genomic_DNA"/>
</dbReference>
<dbReference type="HOGENOM" id="CLU_961516_0_0_1"/>
<feature type="region of interest" description="Disordered" evidence="5">
    <location>
        <begin position="247"/>
        <end position="290"/>
    </location>
</feature>
<name>K7FC70_PELSI</name>
<dbReference type="PANTHER" id="PTHR32123:SF11">
    <property type="entry name" value="BICD FAMILY-LIKE CARGO ADAPTER 2-RELATED"/>
    <property type="match status" value="1"/>
</dbReference>
<reference evidence="7" key="2">
    <citation type="journal article" date="2013" name="Nat. Genet.">
        <title>The draft genomes of soft-shell turtle and green sea turtle yield insights into the development and evolution of the turtle-specific body plan.</title>
        <authorList>
            <person name="Wang Z."/>
            <person name="Pascual-Anaya J."/>
            <person name="Zadissa A."/>
            <person name="Li W."/>
            <person name="Niimura Y."/>
            <person name="Huang Z."/>
            <person name="Li C."/>
            <person name="White S."/>
            <person name="Xiong Z."/>
            <person name="Fang D."/>
            <person name="Wang B."/>
            <person name="Ming Y."/>
            <person name="Chen Y."/>
            <person name="Zheng Y."/>
            <person name="Kuraku S."/>
            <person name="Pignatelli M."/>
            <person name="Herrero J."/>
            <person name="Beal K."/>
            <person name="Nozawa M."/>
            <person name="Li Q."/>
            <person name="Wang J."/>
            <person name="Zhang H."/>
            <person name="Yu L."/>
            <person name="Shigenobu S."/>
            <person name="Wang J."/>
            <person name="Liu J."/>
            <person name="Flicek P."/>
            <person name="Searle S."/>
            <person name="Wang J."/>
            <person name="Kuratani S."/>
            <person name="Yin Y."/>
            <person name="Aken B."/>
            <person name="Zhang G."/>
            <person name="Irie N."/>
        </authorList>
    </citation>
    <scope>NUCLEOTIDE SEQUENCE [LARGE SCALE GENOMIC DNA]</scope>
    <source>
        <strain evidence="7">Daiwa-1</strain>
    </source>
</reference>
<dbReference type="PANTHER" id="PTHR32123">
    <property type="entry name" value="BICD FAMILY-LIKE CARGO ADAPTER"/>
    <property type="match status" value="1"/>
</dbReference>
<dbReference type="Proteomes" id="UP000007267">
    <property type="component" value="Unassembled WGS sequence"/>
</dbReference>
<sequence length="290" mass="32618">GRGETLHETLLLLRRELHEKELQAQQLQAEAEELRVANRRLQRRVREMTDEIRLHASDASATSLQSEMEQSTEGSPEQNGGAAKGSVPNTHLPLARTVSEAAPGGPKTPARGSEEEAEYAKRVLALTHLEQDLLRQKEVEKQKLQVNLTLQHVELSGLRGELASQRRLFQESDRDEALRLAVADRDEALVKKGQMELELAQVSLERDSMSPQLLSAIRQKMALSQELEGWQDDMDFIIKQQLKLQRQREENPAFSPAPSRPPAQAKSSPFFRRGTSAPNGTSFLSFFRKS</sequence>
<keyword evidence="1" id="KW-0175">Coiled coil</keyword>
<feature type="region of interest" description="Disordered" evidence="5">
    <location>
        <begin position="52"/>
        <end position="116"/>
    </location>
</feature>
<dbReference type="Ensembl" id="ENSPSIT00000005663.1">
    <property type="protein sequence ID" value="ENSPSIP00000005630.1"/>
    <property type="gene ID" value="ENSPSIG00000005235.1"/>
</dbReference>
<dbReference type="AlphaFoldDB" id="K7FC70"/>
<evidence type="ECO:0000256" key="5">
    <source>
        <dbReference type="SAM" id="MobiDB-lite"/>
    </source>
</evidence>
<reference evidence="7" key="1">
    <citation type="submission" date="2011-10" db="EMBL/GenBank/DDBJ databases">
        <authorList>
            <consortium name="Soft-shell Turtle Genome Consortium"/>
        </authorList>
    </citation>
    <scope>NUCLEOTIDE SEQUENCE [LARGE SCALE GENOMIC DNA]</scope>
    <source>
        <strain evidence="7">Daiwa-1</strain>
    </source>
</reference>
<evidence type="ECO:0000313" key="6">
    <source>
        <dbReference type="Ensembl" id="ENSPSIP00000005630.1"/>
    </source>
</evidence>
<proteinExistence type="predicted"/>
<evidence type="ECO:0000256" key="4">
    <source>
        <dbReference type="ARBA" id="ARBA00043196"/>
    </source>
</evidence>
<dbReference type="OMA" id="MDFIIKQ"/>
<feature type="compositionally biased region" description="Low complexity" evidence="5">
    <location>
        <begin position="252"/>
        <end position="269"/>
    </location>
</feature>
<keyword evidence="7" id="KW-1185">Reference proteome</keyword>
<feature type="compositionally biased region" description="Polar residues" evidence="5">
    <location>
        <begin position="59"/>
        <end position="78"/>
    </location>
</feature>